<evidence type="ECO:0000256" key="1">
    <source>
        <dbReference type="ARBA" id="ARBA00022737"/>
    </source>
</evidence>
<dbReference type="GO" id="GO:0000329">
    <property type="term" value="C:fungal-type vacuole membrane"/>
    <property type="evidence" value="ECO:0007669"/>
    <property type="project" value="TreeGrafter"/>
</dbReference>
<sequence length="62" mass="7211">MNSVERIKEYLNIEQEAAAVVEENRPPGNWPANGSVEFINYSTRYRQELDPVLRNLTFKIEA</sequence>
<keyword evidence="2" id="KW-0547">Nucleotide-binding</keyword>
<accession>A0AAN7BUC8</accession>
<evidence type="ECO:0000313" key="4">
    <source>
        <dbReference type="EMBL" id="KAK4229783.1"/>
    </source>
</evidence>
<evidence type="ECO:0000256" key="2">
    <source>
        <dbReference type="ARBA" id="ARBA00022741"/>
    </source>
</evidence>
<gene>
    <name evidence="4" type="ORF">QBC38DRAFT_518930</name>
</gene>
<name>A0AAN7BUC8_9PEZI</name>
<dbReference type="AlphaFoldDB" id="A0AAN7BUC8"/>
<proteinExistence type="predicted"/>
<evidence type="ECO:0000256" key="3">
    <source>
        <dbReference type="ARBA" id="ARBA00022840"/>
    </source>
</evidence>
<keyword evidence="3" id="KW-0067">ATP-binding</keyword>
<keyword evidence="5" id="KW-1185">Reference proteome</keyword>
<dbReference type="GO" id="GO:0042626">
    <property type="term" value="F:ATPase-coupled transmembrane transporter activity"/>
    <property type="evidence" value="ECO:0007669"/>
    <property type="project" value="TreeGrafter"/>
</dbReference>
<keyword evidence="1" id="KW-0677">Repeat</keyword>
<dbReference type="PANTHER" id="PTHR24223:SF353">
    <property type="entry name" value="ABC TRANSPORTER ATP-BINDING PROTEIN_PERMEASE VMR1-RELATED"/>
    <property type="match status" value="1"/>
</dbReference>
<dbReference type="InterPro" id="IPR050173">
    <property type="entry name" value="ABC_transporter_C-like"/>
</dbReference>
<dbReference type="EMBL" id="MU865304">
    <property type="protein sequence ID" value="KAK4229783.1"/>
    <property type="molecule type" value="Genomic_DNA"/>
</dbReference>
<evidence type="ECO:0000313" key="5">
    <source>
        <dbReference type="Proteomes" id="UP001301958"/>
    </source>
</evidence>
<dbReference type="PANTHER" id="PTHR24223">
    <property type="entry name" value="ATP-BINDING CASSETTE SUB-FAMILY C"/>
    <property type="match status" value="1"/>
</dbReference>
<reference evidence="4" key="2">
    <citation type="submission" date="2023-05" db="EMBL/GenBank/DDBJ databases">
        <authorList>
            <consortium name="Lawrence Berkeley National Laboratory"/>
            <person name="Steindorff A."/>
            <person name="Hensen N."/>
            <person name="Bonometti L."/>
            <person name="Westerberg I."/>
            <person name="Brannstrom I.O."/>
            <person name="Guillou S."/>
            <person name="Cros-Aarteil S."/>
            <person name="Calhoun S."/>
            <person name="Haridas S."/>
            <person name="Kuo A."/>
            <person name="Mondo S."/>
            <person name="Pangilinan J."/>
            <person name="Riley R."/>
            <person name="Labutti K."/>
            <person name="Andreopoulos B."/>
            <person name="Lipzen A."/>
            <person name="Chen C."/>
            <person name="Yanf M."/>
            <person name="Daum C."/>
            <person name="Ng V."/>
            <person name="Clum A."/>
            <person name="Ohm R."/>
            <person name="Martin F."/>
            <person name="Silar P."/>
            <person name="Natvig D."/>
            <person name="Lalanne C."/>
            <person name="Gautier V."/>
            <person name="Ament-Velasquez S.L."/>
            <person name="Kruys A."/>
            <person name="Hutchinson M.I."/>
            <person name="Powell A.J."/>
            <person name="Barry K."/>
            <person name="Miller A.N."/>
            <person name="Grigoriev I.V."/>
            <person name="Debuchy R."/>
            <person name="Gladieux P."/>
            <person name="Thoren M.H."/>
            <person name="Johannesson H."/>
        </authorList>
    </citation>
    <scope>NUCLEOTIDE SEQUENCE</scope>
    <source>
        <strain evidence="4">CBS 990.96</strain>
    </source>
</reference>
<dbReference type="Proteomes" id="UP001301958">
    <property type="component" value="Unassembled WGS sequence"/>
</dbReference>
<dbReference type="GO" id="GO:0005524">
    <property type="term" value="F:ATP binding"/>
    <property type="evidence" value="ECO:0007669"/>
    <property type="project" value="UniProtKB-KW"/>
</dbReference>
<reference evidence="4" key="1">
    <citation type="journal article" date="2023" name="Mol. Phylogenet. Evol.">
        <title>Genome-scale phylogeny and comparative genomics of the fungal order Sordariales.</title>
        <authorList>
            <person name="Hensen N."/>
            <person name="Bonometti L."/>
            <person name="Westerberg I."/>
            <person name="Brannstrom I.O."/>
            <person name="Guillou S."/>
            <person name="Cros-Aarteil S."/>
            <person name="Calhoun S."/>
            <person name="Haridas S."/>
            <person name="Kuo A."/>
            <person name="Mondo S."/>
            <person name="Pangilinan J."/>
            <person name="Riley R."/>
            <person name="LaButti K."/>
            <person name="Andreopoulos B."/>
            <person name="Lipzen A."/>
            <person name="Chen C."/>
            <person name="Yan M."/>
            <person name="Daum C."/>
            <person name="Ng V."/>
            <person name="Clum A."/>
            <person name="Steindorff A."/>
            <person name="Ohm R.A."/>
            <person name="Martin F."/>
            <person name="Silar P."/>
            <person name="Natvig D.O."/>
            <person name="Lalanne C."/>
            <person name="Gautier V."/>
            <person name="Ament-Velasquez S.L."/>
            <person name="Kruys A."/>
            <person name="Hutchinson M.I."/>
            <person name="Powell A.J."/>
            <person name="Barry K."/>
            <person name="Miller A.N."/>
            <person name="Grigoriev I.V."/>
            <person name="Debuchy R."/>
            <person name="Gladieux P."/>
            <person name="Hiltunen Thoren M."/>
            <person name="Johannesson H."/>
        </authorList>
    </citation>
    <scope>NUCLEOTIDE SEQUENCE</scope>
    <source>
        <strain evidence="4">CBS 990.96</strain>
    </source>
</reference>
<protein>
    <submittedName>
        <fullName evidence="4">Uncharacterized protein</fullName>
    </submittedName>
</protein>
<comment type="caution">
    <text evidence="4">The sequence shown here is derived from an EMBL/GenBank/DDBJ whole genome shotgun (WGS) entry which is preliminary data.</text>
</comment>
<organism evidence="4 5">
    <name type="scientific">Podospora fimiseda</name>
    <dbReference type="NCBI Taxonomy" id="252190"/>
    <lineage>
        <taxon>Eukaryota</taxon>
        <taxon>Fungi</taxon>
        <taxon>Dikarya</taxon>
        <taxon>Ascomycota</taxon>
        <taxon>Pezizomycotina</taxon>
        <taxon>Sordariomycetes</taxon>
        <taxon>Sordariomycetidae</taxon>
        <taxon>Sordariales</taxon>
        <taxon>Podosporaceae</taxon>
        <taxon>Podospora</taxon>
    </lineage>
</organism>